<reference evidence="8 9" key="1">
    <citation type="submission" date="2021-02" db="EMBL/GenBank/DDBJ databases">
        <title>Whole genome sequencing of Streptomyces actuosus VRA1.</title>
        <authorList>
            <person name="Sen G."/>
            <person name="Sen A."/>
        </authorList>
    </citation>
    <scope>NUCLEOTIDE SEQUENCE [LARGE SCALE GENOMIC DNA]</scope>
    <source>
        <strain evidence="8 9">VRA1</strain>
    </source>
</reference>
<keyword evidence="1" id="KW-0134">Cell wall</keyword>
<feature type="domain" description="Gram-positive cocci surface proteins LPxTG" evidence="7">
    <location>
        <begin position="134"/>
        <end position="167"/>
    </location>
</feature>
<evidence type="ECO:0000256" key="3">
    <source>
        <dbReference type="ARBA" id="ARBA00022729"/>
    </source>
</evidence>
<evidence type="ECO:0000313" key="9">
    <source>
        <dbReference type="Proteomes" id="UP000788262"/>
    </source>
</evidence>
<protein>
    <submittedName>
        <fullName evidence="8">LPXTG cell wall anchor domain-containing protein</fullName>
    </submittedName>
</protein>
<dbReference type="EMBL" id="JAFFZS010000064">
    <property type="protein sequence ID" value="MBN0049170.1"/>
    <property type="molecule type" value="Genomic_DNA"/>
</dbReference>
<evidence type="ECO:0000256" key="5">
    <source>
        <dbReference type="SAM" id="MobiDB-lite"/>
    </source>
</evidence>
<keyword evidence="9" id="KW-1185">Reference proteome</keyword>
<accession>A0ABS2W221</accession>
<sequence length="167" mass="17271">MAFSTIPGVFAPGAFVTALLESRPVVLGHFTAAQNGSVAGTVVIPTSTVTGWHVFRLTADHPDPSVGVSIYVQGGVDETPSPTPKPPHRPPHHHPDGPGHHGRPEHGPARGAAAVVPVNDEHETPHRDGEGRSLAATGNDEALAFGGTAAALLSGGVLLVVRRRRRS</sequence>
<evidence type="ECO:0000313" key="8">
    <source>
        <dbReference type="EMBL" id="MBN0049170.1"/>
    </source>
</evidence>
<evidence type="ECO:0000256" key="2">
    <source>
        <dbReference type="ARBA" id="ARBA00022525"/>
    </source>
</evidence>
<keyword evidence="6" id="KW-1133">Transmembrane helix</keyword>
<keyword evidence="6" id="KW-0472">Membrane</keyword>
<feature type="compositionally biased region" description="Basic and acidic residues" evidence="5">
    <location>
        <begin position="93"/>
        <end position="108"/>
    </location>
</feature>
<name>A0ABS2W221_STRAS</name>
<evidence type="ECO:0000256" key="4">
    <source>
        <dbReference type="ARBA" id="ARBA00023088"/>
    </source>
</evidence>
<feature type="transmembrane region" description="Helical" evidence="6">
    <location>
        <begin position="142"/>
        <end position="161"/>
    </location>
</feature>
<gene>
    <name evidence="8" type="ORF">JS756_34915</name>
</gene>
<dbReference type="Proteomes" id="UP000788262">
    <property type="component" value="Unassembled WGS sequence"/>
</dbReference>
<dbReference type="InterPro" id="IPR019931">
    <property type="entry name" value="LPXTG_anchor"/>
</dbReference>
<keyword evidence="3" id="KW-0732">Signal</keyword>
<evidence type="ECO:0000256" key="6">
    <source>
        <dbReference type="SAM" id="Phobius"/>
    </source>
</evidence>
<keyword evidence="6" id="KW-0812">Transmembrane</keyword>
<evidence type="ECO:0000256" key="1">
    <source>
        <dbReference type="ARBA" id="ARBA00022512"/>
    </source>
</evidence>
<dbReference type="PROSITE" id="PS50847">
    <property type="entry name" value="GRAM_POS_ANCHORING"/>
    <property type="match status" value="1"/>
</dbReference>
<feature type="region of interest" description="Disordered" evidence="5">
    <location>
        <begin position="72"/>
        <end position="111"/>
    </location>
</feature>
<proteinExistence type="predicted"/>
<evidence type="ECO:0000259" key="7">
    <source>
        <dbReference type="PROSITE" id="PS50847"/>
    </source>
</evidence>
<dbReference type="RefSeq" id="WP_205387288.1">
    <property type="nucleotide sequence ID" value="NZ_JAFFZS010000064.1"/>
</dbReference>
<comment type="caution">
    <text evidence="8">The sequence shown here is derived from an EMBL/GenBank/DDBJ whole genome shotgun (WGS) entry which is preliminary data.</text>
</comment>
<keyword evidence="2" id="KW-0964">Secreted</keyword>
<dbReference type="NCBIfam" id="TIGR01167">
    <property type="entry name" value="LPXTG_anchor"/>
    <property type="match status" value="1"/>
</dbReference>
<keyword evidence="4" id="KW-0572">Peptidoglycan-anchor</keyword>
<organism evidence="8 9">
    <name type="scientific">Streptomyces actuosus</name>
    <dbReference type="NCBI Taxonomy" id="1885"/>
    <lineage>
        <taxon>Bacteria</taxon>
        <taxon>Bacillati</taxon>
        <taxon>Actinomycetota</taxon>
        <taxon>Actinomycetes</taxon>
        <taxon>Kitasatosporales</taxon>
        <taxon>Streptomycetaceae</taxon>
        <taxon>Streptomyces</taxon>
    </lineage>
</organism>